<name>A0ABW3HDD9_9GAMM</name>
<dbReference type="InterPro" id="IPR006683">
    <property type="entry name" value="Thioestr_dom"/>
</dbReference>
<evidence type="ECO:0000313" key="4">
    <source>
        <dbReference type="EMBL" id="MFD0949184.1"/>
    </source>
</evidence>
<dbReference type="NCBIfam" id="TIGR00369">
    <property type="entry name" value="unchar_dom_1"/>
    <property type="match status" value="1"/>
</dbReference>
<evidence type="ECO:0000313" key="5">
    <source>
        <dbReference type="Proteomes" id="UP001597044"/>
    </source>
</evidence>
<proteinExistence type="predicted"/>
<dbReference type="InterPro" id="IPR029069">
    <property type="entry name" value="HotDog_dom_sf"/>
</dbReference>
<dbReference type="Pfam" id="PF03061">
    <property type="entry name" value="4HBT"/>
    <property type="match status" value="1"/>
</dbReference>
<dbReference type="Gene3D" id="3.10.129.10">
    <property type="entry name" value="Hotdog Thioesterase"/>
    <property type="match status" value="1"/>
</dbReference>
<dbReference type="GO" id="GO:0016787">
    <property type="term" value="F:hydrolase activity"/>
    <property type="evidence" value="ECO:0007669"/>
    <property type="project" value="UniProtKB-KW"/>
</dbReference>
<feature type="transmembrane region" description="Helical" evidence="2">
    <location>
        <begin position="62"/>
        <end position="80"/>
    </location>
</feature>
<keyword evidence="2" id="KW-0472">Membrane</keyword>
<keyword evidence="2" id="KW-1133">Transmembrane helix</keyword>
<dbReference type="PANTHER" id="PTHR43240">
    <property type="entry name" value="1,4-DIHYDROXY-2-NAPHTHOYL-COA THIOESTERASE 1"/>
    <property type="match status" value="1"/>
</dbReference>
<evidence type="ECO:0000256" key="1">
    <source>
        <dbReference type="ARBA" id="ARBA00022801"/>
    </source>
</evidence>
<keyword evidence="5" id="KW-1185">Reference proteome</keyword>
<dbReference type="InterPro" id="IPR003736">
    <property type="entry name" value="PAAI_dom"/>
</dbReference>
<keyword evidence="2" id="KW-0812">Transmembrane</keyword>
<feature type="domain" description="Thioesterase" evidence="3">
    <location>
        <begin position="48"/>
        <end position="118"/>
    </location>
</feature>
<evidence type="ECO:0000259" key="3">
    <source>
        <dbReference type="Pfam" id="PF03061"/>
    </source>
</evidence>
<accession>A0ABW3HDD9</accession>
<evidence type="ECO:0000256" key="2">
    <source>
        <dbReference type="SAM" id="Phobius"/>
    </source>
</evidence>
<dbReference type="PANTHER" id="PTHR43240:SF10">
    <property type="entry name" value="BLL4964 PROTEIN"/>
    <property type="match status" value="1"/>
</dbReference>
<dbReference type="RefSeq" id="WP_379068553.1">
    <property type="nucleotide sequence ID" value="NZ_JBHTIT010000001.1"/>
</dbReference>
<protein>
    <submittedName>
        <fullName evidence="4">PaaI family thioesterase</fullName>
        <ecNumber evidence="4">3.1.2.-</ecNumber>
    </submittedName>
</protein>
<dbReference type="EMBL" id="JBHTIT010000001">
    <property type="protein sequence ID" value="MFD0949184.1"/>
    <property type="molecule type" value="Genomic_DNA"/>
</dbReference>
<sequence length="157" mass="16401">MKMTAAEVDQFICAGLPAYAESGCLVETVTAESTTVRLAYRDDQLRPGGSLSGPTMMALADTAMYAIILATLGPIGLAVTQNLNINFLQKPQPADLLAEARLLRLGRRSAVIDVHIRSSLDNSLVAQATGTYAIPFSRTAEASITDASSAAATGEGI</sequence>
<organism evidence="4 5">
    <name type="scientific">Paraperlucidibaca wandonensis</name>
    <dbReference type="NCBI Taxonomy" id="1268273"/>
    <lineage>
        <taxon>Bacteria</taxon>
        <taxon>Pseudomonadati</taxon>
        <taxon>Pseudomonadota</taxon>
        <taxon>Gammaproteobacteria</taxon>
        <taxon>Moraxellales</taxon>
        <taxon>Moraxellaceae</taxon>
        <taxon>Paraperlucidibaca</taxon>
    </lineage>
</organism>
<reference evidence="5" key="1">
    <citation type="journal article" date="2019" name="Int. J. Syst. Evol. Microbiol.">
        <title>The Global Catalogue of Microorganisms (GCM) 10K type strain sequencing project: providing services to taxonomists for standard genome sequencing and annotation.</title>
        <authorList>
            <consortium name="The Broad Institute Genomics Platform"/>
            <consortium name="The Broad Institute Genome Sequencing Center for Infectious Disease"/>
            <person name="Wu L."/>
            <person name="Ma J."/>
        </authorList>
    </citation>
    <scope>NUCLEOTIDE SEQUENCE [LARGE SCALE GENOMIC DNA]</scope>
    <source>
        <strain evidence="5">CCUG 63419</strain>
    </source>
</reference>
<dbReference type="EC" id="3.1.2.-" evidence="4"/>
<dbReference type="Proteomes" id="UP001597044">
    <property type="component" value="Unassembled WGS sequence"/>
</dbReference>
<keyword evidence="1 4" id="KW-0378">Hydrolase</keyword>
<dbReference type="SUPFAM" id="SSF54637">
    <property type="entry name" value="Thioesterase/thiol ester dehydrase-isomerase"/>
    <property type="match status" value="1"/>
</dbReference>
<comment type="caution">
    <text evidence="4">The sequence shown here is derived from an EMBL/GenBank/DDBJ whole genome shotgun (WGS) entry which is preliminary data.</text>
</comment>
<dbReference type="CDD" id="cd03443">
    <property type="entry name" value="PaaI_thioesterase"/>
    <property type="match status" value="1"/>
</dbReference>
<gene>
    <name evidence="4" type="ORF">ACFQ0F_02055</name>
</gene>